<sequence>MQQSMSFMGQDIDMKIKAETVIRYRIKEAKKDATVVEMTFLRQKMEMDGPVAFPGMDVGEKLKNITFTFTVDDKWNVVKFEGYDKFLQALAGEDPMIATLLRSVLSESVIRRSFGETFSLAPDKPLAVGESWQRKDKMPLGPLGNVEVNTRYKLEDVRGSLARLSIGGEMKWTSGDDGMAPKLPFKISDADIKTDKFDGTATFDLNKGRLESAQLNMSLKGSLTVAVADQKLTMDLKQQTQTVTKIVDKNPVTD</sequence>
<proteinExistence type="predicted"/>
<accession>A0A7V8VB26</accession>
<evidence type="ECO:0000313" key="1">
    <source>
        <dbReference type="EMBL" id="MBA2224759.1"/>
    </source>
</evidence>
<protein>
    <submittedName>
        <fullName evidence="1">Uncharacterized protein</fullName>
    </submittedName>
</protein>
<name>A0A7V8VB26_9BACT</name>
<dbReference type="RefSeq" id="WP_194536181.1">
    <property type="nucleotide sequence ID" value="NZ_JACEFB010000001.1"/>
</dbReference>
<gene>
    <name evidence="1" type="ORF">H0921_01125</name>
</gene>
<keyword evidence="2" id="KW-1185">Reference proteome</keyword>
<dbReference type="Proteomes" id="UP000542342">
    <property type="component" value="Unassembled WGS sequence"/>
</dbReference>
<comment type="caution">
    <text evidence="1">The sequence shown here is derived from an EMBL/GenBank/DDBJ whole genome shotgun (WGS) entry which is preliminary data.</text>
</comment>
<evidence type="ECO:0000313" key="2">
    <source>
        <dbReference type="Proteomes" id="UP000542342"/>
    </source>
</evidence>
<dbReference type="InterPro" id="IPR046230">
    <property type="entry name" value="DUF6263"/>
</dbReference>
<organism evidence="1 2">
    <name type="scientific">Thermogemmata fonticola</name>
    <dbReference type="NCBI Taxonomy" id="2755323"/>
    <lineage>
        <taxon>Bacteria</taxon>
        <taxon>Pseudomonadati</taxon>
        <taxon>Planctomycetota</taxon>
        <taxon>Planctomycetia</taxon>
        <taxon>Gemmatales</taxon>
        <taxon>Gemmataceae</taxon>
        <taxon>Thermogemmata</taxon>
    </lineage>
</organism>
<reference evidence="1 2" key="1">
    <citation type="submission" date="2020-07" db="EMBL/GenBank/DDBJ databases">
        <title>Thermogemmata thermophila gen. nov., sp. nov., a novel moderate thermophilic planctomycete from a Kamchatka hot spring.</title>
        <authorList>
            <person name="Elcheninov A.G."/>
            <person name="Podosokorskaya O.A."/>
            <person name="Kovaleva O.L."/>
            <person name="Novikov A."/>
            <person name="Bonch-Osmolovskaya E.A."/>
            <person name="Toshchakov S.V."/>
            <person name="Kublanov I.V."/>
        </authorList>
    </citation>
    <scope>NUCLEOTIDE SEQUENCE [LARGE SCALE GENOMIC DNA]</scope>
    <source>
        <strain evidence="1 2">2918</strain>
    </source>
</reference>
<dbReference type="Pfam" id="PF19777">
    <property type="entry name" value="DUF6263"/>
    <property type="match status" value="1"/>
</dbReference>
<dbReference type="AlphaFoldDB" id="A0A7V8VB26"/>
<dbReference type="EMBL" id="JACEFB010000001">
    <property type="protein sequence ID" value="MBA2224759.1"/>
    <property type="molecule type" value="Genomic_DNA"/>
</dbReference>